<evidence type="ECO:0000313" key="3">
    <source>
        <dbReference type="Proteomes" id="UP000075243"/>
    </source>
</evidence>
<protein>
    <recommendedName>
        <fullName evidence="1">GAG-pre-integrase domain-containing protein</fullName>
    </recommendedName>
</protein>
<evidence type="ECO:0000313" key="2">
    <source>
        <dbReference type="EMBL" id="KYP65820.1"/>
    </source>
</evidence>
<dbReference type="EMBL" id="CM003608">
    <property type="protein sequence ID" value="KYP65820.1"/>
    <property type="molecule type" value="Genomic_DNA"/>
</dbReference>
<dbReference type="Proteomes" id="UP000075243">
    <property type="component" value="Chromosome 6"/>
</dbReference>
<dbReference type="AlphaFoldDB" id="A0A151TFJ8"/>
<dbReference type="Pfam" id="PF13976">
    <property type="entry name" value="gag_pre-integrs"/>
    <property type="match status" value="1"/>
</dbReference>
<sequence length="63" mass="7604">MMRESSFFSSYIPCAGNQKIKIANGFFLNIFVSNNNEDIMLWHFWLGHPSFRYLKHLFPKFVW</sequence>
<organism evidence="2 3">
    <name type="scientific">Cajanus cajan</name>
    <name type="common">Pigeon pea</name>
    <name type="synonym">Cajanus indicus</name>
    <dbReference type="NCBI Taxonomy" id="3821"/>
    <lineage>
        <taxon>Eukaryota</taxon>
        <taxon>Viridiplantae</taxon>
        <taxon>Streptophyta</taxon>
        <taxon>Embryophyta</taxon>
        <taxon>Tracheophyta</taxon>
        <taxon>Spermatophyta</taxon>
        <taxon>Magnoliopsida</taxon>
        <taxon>eudicotyledons</taxon>
        <taxon>Gunneridae</taxon>
        <taxon>Pentapetalae</taxon>
        <taxon>rosids</taxon>
        <taxon>fabids</taxon>
        <taxon>Fabales</taxon>
        <taxon>Fabaceae</taxon>
        <taxon>Papilionoideae</taxon>
        <taxon>50 kb inversion clade</taxon>
        <taxon>NPAAA clade</taxon>
        <taxon>indigoferoid/millettioid clade</taxon>
        <taxon>Phaseoleae</taxon>
        <taxon>Cajanus</taxon>
    </lineage>
</organism>
<dbReference type="Gramene" id="C.cajan_11733.t">
    <property type="protein sequence ID" value="C.cajan_11733.t"/>
    <property type="gene ID" value="C.cajan_11733"/>
</dbReference>
<reference evidence="2 3" key="1">
    <citation type="journal article" date="2012" name="Nat. Biotechnol.">
        <title>Draft genome sequence of pigeonpea (Cajanus cajan), an orphan legume crop of resource-poor farmers.</title>
        <authorList>
            <person name="Varshney R.K."/>
            <person name="Chen W."/>
            <person name="Li Y."/>
            <person name="Bharti A.K."/>
            <person name="Saxena R.K."/>
            <person name="Schlueter J.A."/>
            <person name="Donoghue M.T."/>
            <person name="Azam S."/>
            <person name="Fan G."/>
            <person name="Whaley A.M."/>
            <person name="Farmer A.D."/>
            <person name="Sheridan J."/>
            <person name="Iwata A."/>
            <person name="Tuteja R."/>
            <person name="Penmetsa R.V."/>
            <person name="Wu W."/>
            <person name="Upadhyaya H.D."/>
            <person name="Yang S.P."/>
            <person name="Shah T."/>
            <person name="Saxena K.B."/>
            <person name="Michael T."/>
            <person name="McCombie W.R."/>
            <person name="Yang B."/>
            <person name="Zhang G."/>
            <person name="Yang H."/>
            <person name="Wang J."/>
            <person name="Spillane C."/>
            <person name="Cook D.R."/>
            <person name="May G.D."/>
            <person name="Xu X."/>
            <person name="Jackson S.A."/>
        </authorList>
    </citation>
    <scope>NUCLEOTIDE SEQUENCE [LARGE SCALE GENOMIC DNA]</scope>
    <source>
        <strain evidence="3">cv. Asha</strain>
    </source>
</reference>
<keyword evidence="3" id="KW-1185">Reference proteome</keyword>
<feature type="domain" description="GAG-pre-integrase" evidence="1">
    <location>
        <begin position="30"/>
        <end position="61"/>
    </location>
</feature>
<name>A0A151TFJ8_CAJCA</name>
<evidence type="ECO:0000259" key="1">
    <source>
        <dbReference type="Pfam" id="PF13976"/>
    </source>
</evidence>
<accession>A0A151TFJ8</accession>
<gene>
    <name evidence="2" type="ORF">KK1_012088</name>
</gene>
<proteinExistence type="predicted"/>
<dbReference type="InterPro" id="IPR025724">
    <property type="entry name" value="GAG-pre-integrase_dom"/>
</dbReference>